<evidence type="ECO:0000256" key="4">
    <source>
        <dbReference type="ARBA" id="ARBA00022980"/>
    </source>
</evidence>
<keyword evidence="5 6" id="KW-0687">Ribonucleoprotein</keyword>
<comment type="caution">
    <text evidence="8">The sequence shown here is derived from an EMBL/GenBank/DDBJ whole genome shotgun (WGS) entry which is preliminary data.</text>
</comment>
<evidence type="ECO:0000313" key="8">
    <source>
        <dbReference type="EMBL" id="KEZ18196.1"/>
    </source>
</evidence>
<evidence type="ECO:0000256" key="6">
    <source>
        <dbReference type="HAMAP-Rule" id="MF_01369"/>
    </source>
</evidence>
<dbReference type="InterPro" id="IPR012678">
    <property type="entry name" value="Ribosomal_uL23/eL15/eS24_sf"/>
</dbReference>
<comment type="subunit">
    <text evidence="6">Part of the 50S ribosomal subunit. Contacts protein L29, and trigger factor when it is bound to the ribosome.</text>
</comment>
<proteinExistence type="inferred from homology"/>
<name>A0A084EJQ4_MYCCA</name>
<dbReference type="GO" id="GO:0019843">
    <property type="term" value="F:rRNA binding"/>
    <property type="evidence" value="ECO:0007669"/>
    <property type="project" value="UniProtKB-UniRule"/>
</dbReference>
<keyword evidence="3 6" id="KW-0694">RNA-binding</keyword>
<dbReference type="FunFam" id="3.30.70.330:FF:000001">
    <property type="entry name" value="50S ribosomal protein L23"/>
    <property type="match status" value="1"/>
</dbReference>
<dbReference type="InterPro" id="IPR013025">
    <property type="entry name" value="Ribosomal_uL23-like"/>
</dbReference>
<dbReference type="RefSeq" id="WP_011166911.1">
    <property type="nucleotide sequence ID" value="NZ_JFDO01000026.1"/>
</dbReference>
<dbReference type="EMBL" id="JFDO01000026">
    <property type="protein sequence ID" value="KEZ18196.1"/>
    <property type="molecule type" value="Genomic_DNA"/>
</dbReference>
<dbReference type="GO" id="GO:0005840">
    <property type="term" value="C:ribosome"/>
    <property type="evidence" value="ECO:0007669"/>
    <property type="project" value="UniProtKB-KW"/>
</dbReference>
<organism evidence="8 9">
    <name type="scientific">Mycoplasma capricolum subsp. capricolum 14232</name>
    <dbReference type="NCBI Taxonomy" id="1188238"/>
    <lineage>
        <taxon>Bacteria</taxon>
        <taxon>Bacillati</taxon>
        <taxon>Mycoplasmatota</taxon>
        <taxon>Mollicutes</taxon>
        <taxon>Mycoplasmataceae</taxon>
        <taxon>Mycoplasma</taxon>
    </lineage>
</organism>
<dbReference type="AlphaFoldDB" id="A0A084EJQ4"/>
<keyword evidence="4 6" id="KW-0689">Ribosomal protein</keyword>
<dbReference type="SUPFAM" id="SSF54189">
    <property type="entry name" value="Ribosomal proteins S24e, L23 and L15e"/>
    <property type="match status" value="1"/>
</dbReference>
<dbReference type="InterPro" id="IPR012677">
    <property type="entry name" value="Nucleotide-bd_a/b_plait_sf"/>
</dbReference>
<reference evidence="8 9" key="1">
    <citation type="submission" date="2014-02" db="EMBL/GenBank/DDBJ databases">
        <title>Genome sequence of Mycoplasma capricolum subsp. capricolum strain 14232.</title>
        <authorList>
            <person name="Sirand-Pugnet P."/>
            <person name="Breton M."/>
            <person name="Dordet-Frisoni E."/>
            <person name="Baranowski E."/>
            <person name="Barre A."/>
            <person name="Couture C."/>
            <person name="Dupuy V."/>
            <person name="Gaurivaud P."/>
            <person name="Jacob D."/>
            <person name="Lemaitre C."/>
            <person name="Manso-Silvan L."/>
            <person name="Nikolski M."/>
            <person name="Nouvel L.-X."/>
            <person name="Poumarat F."/>
            <person name="Tardy F."/>
            <person name="Thebault P."/>
            <person name="Theil S."/>
            <person name="Citti C."/>
            <person name="Thiaucourt F."/>
            <person name="Blanchard A."/>
        </authorList>
    </citation>
    <scope>NUCLEOTIDE SEQUENCE [LARGE SCALE GENOMIC DNA]</scope>
    <source>
        <strain evidence="8 9">14232</strain>
    </source>
</reference>
<dbReference type="Proteomes" id="UP000028533">
    <property type="component" value="Unassembled WGS sequence"/>
</dbReference>
<sequence>MHITEVLKKPVLTEKSFAGHKDNVYTFLVDKKANKVQIKKTFEEIFEVKVESVRTINYDAKEKRLGKYVGKKPSYKKAIITLKEGQKLDVLSDL</sequence>
<dbReference type="Gene3D" id="3.30.70.330">
    <property type="match status" value="1"/>
</dbReference>
<dbReference type="PANTHER" id="PTHR11620">
    <property type="entry name" value="60S RIBOSOMAL PROTEIN L23A"/>
    <property type="match status" value="1"/>
</dbReference>
<dbReference type="GO" id="GO:1990904">
    <property type="term" value="C:ribonucleoprotein complex"/>
    <property type="evidence" value="ECO:0007669"/>
    <property type="project" value="UniProtKB-KW"/>
</dbReference>
<evidence type="ECO:0000256" key="5">
    <source>
        <dbReference type="ARBA" id="ARBA00023274"/>
    </source>
</evidence>
<dbReference type="NCBIfam" id="NF004363">
    <property type="entry name" value="PRK05738.2-4"/>
    <property type="match status" value="1"/>
</dbReference>
<evidence type="ECO:0000256" key="7">
    <source>
        <dbReference type="RuleBase" id="RU003934"/>
    </source>
</evidence>
<comment type="similarity">
    <text evidence="1 6 7">Belongs to the universal ribosomal protein uL23 family.</text>
</comment>
<dbReference type="HAMAP" id="MF_01369_B">
    <property type="entry name" value="Ribosomal_uL23_B"/>
    <property type="match status" value="1"/>
</dbReference>
<evidence type="ECO:0000256" key="2">
    <source>
        <dbReference type="ARBA" id="ARBA00022730"/>
    </source>
</evidence>
<keyword evidence="2 6" id="KW-0699">rRNA-binding</keyword>
<dbReference type="GO" id="GO:0006412">
    <property type="term" value="P:translation"/>
    <property type="evidence" value="ECO:0007669"/>
    <property type="project" value="UniProtKB-UniRule"/>
</dbReference>
<evidence type="ECO:0000313" key="9">
    <source>
        <dbReference type="Proteomes" id="UP000028533"/>
    </source>
</evidence>
<evidence type="ECO:0000256" key="3">
    <source>
        <dbReference type="ARBA" id="ARBA00022884"/>
    </source>
</evidence>
<accession>A0A084EJQ4</accession>
<dbReference type="GeneID" id="23778352"/>
<dbReference type="PROSITE" id="PS00050">
    <property type="entry name" value="RIBOSOMAL_L23"/>
    <property type="match status" value="1"/>
</dbReference>
<dbReference type="GeneID" id="93426135"/>
<evidence type="ECO:0000256" key="1">
    <source>
        <dbReference type="ARBA" id="ARBA00006700"/>
    </source>
</evidence>
<comment type="function">
    <text evidence="6">One of the early assembly proteins it binds 23S rRNA. One of the proteins that surrounds the polypeptide exit tunnel on the outside of the ribosome. Forms the main docking site for trigger factor binding to the ribosome.</text>
</comment>
<dbReference type="Pfam" id="PF00276">
    <property type="entry name" value="Ribosomal_L23"/>
    <property type="match status" value="1"/>
</dbReference>
<dbReference type="SMR" id="A0A084EJQ4"/>
<dbReference type="InterPro" id="IPR001014">
    <property type="entry name" value="Ribosomal_uL23_CS"/>
</dbReference>
<dbReference type="GO" id="GO:0003735">
    <property type="term" value="F:structural constituent of ribosome"/>
    <property type="evidence" value="ECO:0007669"/>
    <property type="project" value="InterPro"/>
</dbReference>
<protein>
    <recommendedName>
        <fullName evidence="6">Large ribosomal subunit protein uL23</fullName>
    </recommendedName>
</protein>
<gene>
    <name evidence="6 8" type="primary">rplW</name>
    <name evidence="8" type="ORF">MCAPa_6490</name>
</gene>